<dbReference type="GO" id="GO:0016787">
    <property type="term" value="F:hydrolase activity"/>
    <property type="evidence" value="ECO:0007669"/>
    <property type="project" value="UniProtKB-KW"/>
</dbReference>
<keyword evidence="1" id="KW-0378">Hydrolase</keyword>
<dbReference type="AlphaFoldDB" id="A0A1H5T6C0"/>
<reference evidence="1 2" key="1">
    <citation type="submission" date="2016-10" db="EMBL/GenBank/DDBJ databases">
        <authorList>
            <person name="de Groot N.N."/>
        </authorList>
    </citation>
    <scope>NUCLEOTIDE SEQUENCE [LARGE SCALE GENOMIC DNA]</scope>
    <source>
        <strain evidence="1 2">DSM 22489</strain>
    </source>
</reference>
<dbReference type="PANTHER" id="PTHR48098:SF6">
    <property type="entry name" value="FERRI-BACILLIBACTIN ESTERASE BESA"/>
    <property type="match status" value="1"/>
</dbReference>
<name>A0A1H5T6C0_9BACT</name>
<dbReference type="PANTHER" id="PTHR48098">
    <property type="entry name" value="ENTEROCHELIN ESTERASE-RELATED"/>
    <property type="match status" value="1"/>
</dbReference>
<dbReference type="InterPro" id="IPR000801">
    <property type="entry name" value="Esterase-like"/>
</dbReference>
<dbReference type="Gene3D" id="3.40.50.1820">
    <property type="entry name" value="alpha/beta hydrolase"/>
    <property type="match status" value="1"/>
</dbReference>
<protein>
    <submittedName>
        <fullName evidence="1">Predicted hydrolase of the alpha/beta superfamily</fullName>
    </submittedName>
</protein>
<evidence type="ECO:0000313" key="2">
    <source>
        <dbReference type="Proteomes" id="UP000236728"/>
    </source>
</evidence>
<dbReference type="EMBL" id="FNVA01000001">
    <property type="protein sequence ID" value="SEF58294.1"/>
    <property type="molecule type" value="Genomic_DNA"/>
</dbReference>
<accession>A0A1H5T6C0</accession>
<proteinExistence type="predicted"/>
<dbReference type="Proteomes" id="UP000236728">
    <property type="component" value="Unassembled WGS sequence"/>
</dbReference>
<dbReference type="InterPro" id="IPR029058">
    <property type="entry name" value="AB_hydrolase_fold"/>
</dbReference>
<keyword evidence="2" id="KW-1185">Reference proteome</keyword>
<organism evidence="1 2">
    <name type="scientific">Bryocella elongata</name>
    <dbReference type="NCBI Taxonomy" id="863522"/>
    <lineage>
        <taxon>Bacteria</taxon>
        <taxon>Pseudomonadati</taxon>
        <taxon>Acidobacteriota</taxon>
        <taxon>Terriglobia</taxon>
        <taxon>Terriglobales</taxon>
        <taxon>Acidobacteriaceae</taxon>
        <taxon>Bryocella</taxon>
    </lineage>
</organism>
<dbReference type="SUPFAM" id="SSF53474">
    <property type="entry name" value="alpha/beta-Hydrolases"/>
    <property type="match status" value="1"/>
</dbReference>
<dbReference type="Pfam" id="PF00756">
    <property type="entry name" value="Esterase"/>
    <property type="match status" value="1"/>
</dbReference>
<gene>
    <name evidence="1" type="ORF">SAMN05421819_0493</name>
</gene>
<sequence length="352" mass="39786">MCTCWGGIRSATRTADSAGATGTSGRDTKTLLNSTLQDSSLQPGAFAPDGAQPAEAVDLLPLYPKPAPSNEADYNELDDNPRYQVFRLNSRFLRNERLVRVYLPEAYLHDSERRFPVLYLHDGQNLFDPRTAYLRGHTWRAHSTADRLTREGRTRPVILVGLDNTGIRRMSEYTPTRDPMRGGGEGELYGKLLVEELRPALASRFRVEDGPENTGLGGSSLGGLISLALGLEHPDVFGRLAVMSPSLWWNNRSVFEWLAQRAPLKTSKIRPRFAPPPPEYPHPRLWLDIGTHEGLRHVRDADMLHRRLIDRGWRDGIDLRYLKVPGGLHNEDAWANRFDQMLTFLFPPQKES</sequence>
<evidence type="ECO:0000313" key="1">
    <source>
        <dbReference type="EMBL" id="SEF58294.1"/>
    </source>
</evidence>
<dbReference type="InterPro" id="IPR050583">
    <property type="entry name" value="Mycobacterial_A85_antigen"/>
</dbReference>